<dbReference type="Pfam" id="PF08393">
    <property type="entry name" value="DHC_N2"/>
    <property type="match status" value="1"/>
</dbReference>
<comment type="subcellular location">
    <subcellularLocation>
        <location evidence="1">Cytoplasm</location>
        <location evidence="1">Cytoskeleton</location>
        <location evidence="1">Cilium axoneme</location>
    </subcellularLocation>
</comment>
<evidence type="ECO:0000256" key="3">
    <source>
        <dbReference type="ARBA" id="ARBA00022701"/>
    </source>
</evidence>
<evidence type="ECO:0000259" key="16">
    <source>
        <dbReference type="Pfam" id="PF25007"/>
    </source>
</evidence>
<keyword evidence="6" id="KW-0067">ATP-binding</keyword>
<dbReference type="FunFam" id="1.10.287.2620:FF:000002">
    <property type="entry name" value="Dynein heavy chain 2, axonemal"/>
    <property type="match status" value="1"/>
</dbReference>
<feature type="domain" description="Dynein heavy chain linker" evidence="15">
    <location>
        <begin position="1112"/>
        <end position="1514"/>
    </location>
</feature>
<protein>
    <recommendedName>
        <fullName evidence="19">Dynein heavy chain tail domain-containing protein</fullName>
    </recommendedName>
</protein>
<dbReference type="PANTHER" id="PTHR45703:SF32">
    <property type="entry name" value="DYNEINS HEAVY CHAIN"/>
    <property type="match status" value="1"/>
</dbReference>
<dbReference type="FunFam" id="3.20.180.20:FF:000001">
    <property type="entry name" value="Dynein axonemal heavy chain 5"/>
    <property type="match status" value="1"/>
</dbReference>
<dbReference type="GO" id="GO:0045505">
    <property type="term" value="F:dynein intermediate chain binding"/>
    <property type="evidence" value="ECO:0007669"/>
    <property type="project" value="InterPro"/>
</dbReference>
<sequence length="1642" mass="186177">PGVKDIVDILSLAKSSYLQPFETLSQIIKQGSFEANDNLRFLKKLCPICEQMATASPFDIPSLLPKLLTSIRLIWMYSRFYNTEDRITSLLRKVSNEIISVCCKTISLQHIFNGDVEGSIRNLEETIECGVAWKTIYYSVAKSVNQASTSTTSSSSTPPVKWKFDDTSIFAQVDAFVQRCRELLEVCEGQIQFARKGQGSSSLPCFGGNRGQEIVKSLMGIETQFHQHIDRLRRLEYDILDVKITFWHTDFNVFKNGVKDLEAMTQNVINAAFDSVSTISAGCDLLQAFQTIAKREAIRRCVEKRTVDVYGMFKAEVVTVRNLFEKNKAVPPLSITEPQYAGAALWARGLQLRVKEDLARLALLTSLPRGAVELDEAQTQFDGLKAVLHDYIQKKYNDWIDELNSLGTTNLNSRLENPLMTKTSLALDAAVPTAASASTAGGVAGGNGAPGQTNPNPHTLDVTNADKLLGRSNKGFLHCNFDRPLLQLFAEVHYWQYFNGEIQIPYIAHDICNQKEQLRVLREHVTLVVRDYNRILHELSTTERRLFDDIIRKLDRRIQPGLAKLTWLSKGVIEWYVNDCRKHCEATYRIVREFQDNKDVVASNCKMIAGLMHISIERNNVYDDGVFEVKQVSHRAAMETKLKAAYENIRSTMSAMYVHFTAGPGDVQREWARFVERADKTLEDSLRQSVKKSLQELSKAINGDAKTDPHPLFRVHVILEDGKVEFNPLMVNLTQMVNTAAKEIFNVISVVPRLTATVNGRADDHPPQPSTTTTITTDAPTQPVDGSESATSPTAVVAGAATTSSSGSHTSSFYQSIFNDEEILKVLVHIMNGMSASATELQKYLGYWDKYKLLWNQDKQAFIRRYAKANRPLQQFRVDIERYREQQVSIQNEDLTNTINFIQIDTHFLKASLVDHTVQWIGKLTGLLNQTASDELKALMNMMKANTKRLQIKPSNLDHLGESIGLLQEIKDSAPTVEAQFDPLQLKYDLLAEFDVQITDDEMRDLQSLRPHWDAFEGMLVDANTMLQKCKISMKQSLQDNVAELSNHMVELRSEAMATLPYSDQTQNSAAAHAILLDFEKKMEATRVRQAVLKKGLDIFGIEETLNDGFVQTEKELELLQQIWAFFDEWECVWSSWKGNVFGELQVDSMEATAAQFFKRITKLGKDMKEWPIWGSMKDKIDQFRATLPLIQDLKNDALRPRHWAQLKDEMQSAFDADSKGFTLEKVFSLGFHLHAEFISTLSGNASKELSIEQALDGIESRWNSINIDMVEYKSVYFKVRSADDLFTALEDDQVQLSTMKASPFFDSFATKLLMWEAALSTVSEVIETLLGVQRCWIYLESIFMASEDIRKQLPLESSLFDQVNTAYCSVTSSMAQVQNALKATHLPHTLDTLLDMQDKLDRIQKCLDQYLETKRMMFPRFYFLSNDDLLEILGHQKDPDQVQKHIKKCFEAIKSLYLLYPGTRNNLTFEAAGMNAPDGEQVLFTTNVVIAGAVEGWLVRVEAAMIASLEKLYAGCLVAYRGKKEKWIKEFPGQLLITCGQTAWTNECIKALNEVAKGDKKAMKTLKKKWVSYLNKLADMVRGQLTSTERKKIVALITIEIHSRDVVDRLVKQNCKSTNDFEWLMQLRFYFNKDLGEHGIC</sequence>
<dbReference type="GO" id="GO:0005874">
    <property type="term" value="C:microtubule"/>
    <property type="evidence" value="ECO:0007669"/>
    <property type="project" value="UniProtKB-KW"/>
</dbReference>
<dbReference type="GO" id="GO:0005930">
    <property type="term" value="C:axoneme"/>
    <property type="evidence" value="ECO:0007669"/>
    <property type="project" value="UniProtKB-SubCell"/>
</dbReference>
<evidence type="ECO:0000256" key="13">
    <source>
        <dbReference type="SAM" id="MobiDB-lite"/>
    </source>
</evidence>
<evidence type="ECO:0000256" key="10">
    <source>
        <dbReference type="ARBA" id="ARBA00023175"/>
    </source>
</evidence>
<dbReference type="GO" id="GO:0051959">
    <property type="term" value="F:dynein light intermediate chain binding"/>
    <property type="evidence" value="ECO:0007669"/>
    <property type="project" value="InterPro"/>
</dbReference>
<dbReference type="GO" id="GO:0007018">
    <property type="term" value="P:microtubule-based movement"/>
    <property type="evidence" value="ECO:0007669"/>
    <property type="project" value="InterPro"/>
</dbReference>
<evidence type="ECO:0000259" key="14">
    <source>
        <dbReference type="Pfam" id="PF08385"/>
    </source>
</evidence>
<dbReference type="GO" id="GO:0005524">
    <property type="term" value="F:ATP binding"/>
    <property type="evidence" value="ECO:0007669"/>
    <property type="project" value="UniProtKB-KW"/>
</dbReference>
<keyword evidence="8" id="KW-0175">Coiled coil</keyword>
<dbReference type="InterPro" id="IPR026983">
    <property type="entry name" value="DHC"/>
</dbReference>
<evidence type="ECO:0000256" key="5">
    <source>
        <dbReference type="ARBA" id="ARBA00022741"/>
    </source>
</evidence>
<keyword evidence="4" id="KW-0677">Repeat</keyword>
<dbReference type="EMBL" id="QUTI01028664">
    <property type="protein sequence ID" value="RLO04546.1"/>
    <property type="molecule type" value="Genomic_DNA"/>
</dbReference>
<evidence type="ECO:0008006" key="19">
    <source>
        <dbReference type="Google" id="ProtNLM"/>
    </source>
</evidence>
<dbReference type="InterPro" id="IPR042222">
    <property type="entry name" value="Dynein_2_N"/>
</dbReference>
<feature type="compositionally biased region" description="Low complexity" evidence="13">
    <location>
        <begin position="770"/>
        <end position="809"/>
    </location>
</feature>
<evidence type="ECO:0000256" key="2">
    <source>
        <dbReference type="ARBA" id="ARBA00022490"/>
    </source>
</evidence>
<reference evidence="17 18" key="1">
    <citation type="journal article" date="2018" name="J. Invertebr. Pathol.">
        <title>New genotyping method for the causative agent of crayfish plague (Aphanomyces astaci) based on whole genome data.</title>
        <authorList>
            <person name="Minardi D."/>
            <person name="Studholme D.J."/>
            <person name="van der Giezen M."/>
            <person name="Pretto T."/>
            <person name="Oidtmann B."/>
        </authorList>
    </citation>
    <scope>NUCLEOTIDE SEQUENCE [LARGE SCALE GENOMIC DNA]</scope>
    <source>
        <strain evidence="17 18">KB13</strain>
    </source>
</reference>
<evidence type="ECO:0000256" key="1">
    <source>
        <dbReference type="ARBA" id="ARBA00004430"/>
    </source>
</evidence>
<evidence type="ECO:0000256" key="4">
    <source>
        <dbReference type="ARBA" id="ARBA00022737"/>
    </source>
</evidence>
<gene>
    <name evidence="17" type="ORF">DYB28_006435</name>
</gene>
<feature type="non-terminal residue" evidence="17">
    <location>
        <position position="1"/>
    </location>
</feature>
<dbReference type="FunFam" id="1.20.140.100:FF:000006">
    <property type="entry name" value="dynein heavy chain 2, axonemal"/>
    <property type="match status" value="1"/>
</dbReference>
<feature type="non-terminal residue" evidence="17">
    <location>
        <position position="1642"/>
    </location>
</feature>
<name>A0A9X8DW31_APHAT</name>
<keyword evidence="12" id="KW-0966">Cell projection</keyword>
<dbReference type="Gene3D" id="1.10.287.2620">
    <property type="match status" value="1"/>
</dbReference>
<dbReference type="Gene3D" id="1.20.58.1120">
    <property type="match status" value="1"/>
</dbReference>
<dbReference type="Pfam" id="PF25007">
    <property type="entry name" value="DYH2-5-8_CC"/>
    <property type="match status" value="1"/>
</dbReference>
<feature type="domain" description="Dynein axonemal heavy chain 2/5/8 coiled-coil" evidence="16">
    <location>
        <begin position="923"/>
        <end position="1040"/>
    </location>
</feature>
<evidence type="ECO:0000313" key="17">
    <source>
        <dbReference type="EMBL" id="RLO04546.1"/>
    </source>
</evidence>
<dbReference type="InterPro" id="IPR013594">
    <property type="entry name" value="Dynein_heavy_tail"/>
</dbReference>
<evidence type="ECO:0000259" key="15">
    <source>
        <dbReference type="Pfam" id="PF08393"/>
    </source>
</evidence>
<dbReference type="PANTHER" id="PTHR45703">
    <property type="entry name" value="DYNEIN HEAVY CHAIN"/>
    <property type="match status" value="1"/>
</dbReference>
<dbReference type="Gene3D" id="3.20.180.20">
    <property type="entry name" value="Dynein heavy chain, N-terminal domain 2"/>
    <property type="match status" value="1"/>
</dbReference>
<proteinExistence type="predicted"/>
<keyword evidence="3" id="KW-0493">Microtubule</keyword>
<keyword evidence="7" id="KW-0243">Dynein</keyword>
<organism evidence="17 18">
    <name type="scientific">Aphanomyces astaci</name>
    <name type="common">Crayfish plague agent</name>
    <dbReference type="NCBI Taxonomy" id="112090"/>
    <lineage>
        <taxon>Eukaryota</taxon>
        <taxon>Sar</taxon>
        <taxon>Stramenopiles</taxon>
        <taxon>Oomycota</taxon>
        <taxon>Saprolegniomycetes</taxon>
        <taxon>Saprolegniales</taxon>
        <taxon>Verrucalvaceae</taxon>
        <taxon>Aphanomyces</taxon>
    </lineage>
</organism>
<keyword evidence="5" id="KW-0547">Nucleotide-binding</keyword>
<keyword evidence="2" id="KW-0963">Cytoplasm</keyword>
<evidence type="ECO:0000256" key="8">
    <source>
        <dbReference type="ARBA" id="ARBA00023054"/>
    </source>
</evidence>
<evidence type="ECO:0000256" key="7">
    <source>
        <dbReference type="ARBA" id="ARBA00023017"/>
    </source>
</evidence>
<dbReference type="Proteomes" id="UP000275652">
    <property type="component" value="Unassembled WGS sequence"/>
</dbReference>
<feature type="domain" description="Dynein heavy chain tail" evidence="14">
    <location>
        <begin position="1"/>
        <end position="572"/>
    </location>
</feature>
<keyword evidence="10" id="KW-0505">Motor protein</keyword>
<feature type="region of interest" description="Disordered" evidence="13">
    <location>
        <begin position="758"/>
        <end position="809"/>
    </location>
</feature>
<evidence type="ECO:0000256" key="12">
    <source>
        <dbReference type="ARBA" id="ARBA00023273"/>
    </source>
</evidence>
<feature type="region of interest" description="Disordered" evidence="13">
    <location>
        <begin position="439"/>
        <end position="459"/>
    </location>
</feature>
<dbReference type="Gene3D" id="1.20.140.100">
    <property type="entry name" value="Dynein heavy chain, N-terminal domain 2"/>
    <property type="match status" value="1"/>
</dbReference>
<keyword evidence="9" id="KW-0969">Cilium</keyword>
<evidence type="ECO:0000256" key="9">
    <source>
        <dbReference type="ARBA" id="ARBA00023069"/>
    </source>
</evidence>
<evidence type="ECO:0000313" key="18">
    <source>
        <dbReference type="Proteomes" id="UP000275652"/>
    </source>
</evidence>
<evidence type="ECO:0000256" key="11">
    <source>
        <dbReference type="ARBA" id="ARBA00023212"/>
    </source>
</evidence>
<dbReference type="InterPro" id="IPR013602">
    <property type="entry name" value="Dynein_heavy_linker"/>
</dbReference>
<dbReference type="InterPro" id="IPR042228">
    <property type="entry name" value="Dynein_linker_3"/>
</dbReference>
<dbReference type="InterPro" id="IPR056759">
    <property type="entry name" value="DYH2-5-8_CC"/>
</dbReference>
<keyword evidence="11" id="KW-0206">Cytoskeleton</keyword>
<dbReference type="Pfam" id="PF08385">
    <property type="entry name" value="DHC_N1"/>
    <property type="match status" value="1"/>
</dbReference>
<evidence type="ECO:0000256" key="6">
    <source>
        <dbReference type="ARBA" id="ARBA00022840"/>
    </source>
</evidence>
<comment type="caution">
    <text evidence="17">The sequence shown here is derived from an EMBL/GenBank/DDBJ whole genome shotgun (WGS) entry which is preliminary data.</text>
</comment>
<accession>A0A9X8DW31</accession>
<dbReference type="GO" id="GO:0030286">
    <property type="term" value="C:dynein complex"/>
    <property type="evidence" value="ECO:0007669"/>
    <property type="project" value="UniProtKB-KW"/>
</dbReference>